<dbReference type="CDD" id="cd22905">
    <property type="entry name" value="HFD_Dr1"/>
    <property type="match status" value="1"/>
</dbReference>
<dbReference type="SUPFAM" id="SSF47113">
    <property type="entry name" value="Histone-fold"/>
    <property type="match status" value="1"/>
</dbReference>
<dbReference type="Proteomes" id="UP000310066">
    <property type="component" value="Unassembled WGS sequence"/>
</dbReference>
<evidence type="ECO:0000256" key="4">
    <source>
        <dbReference type="ARBA" id="ARBA00065193"/>
    </source>
</evidence>
<dbReference type="InterPro" id="IPR003958">
    <property type="entry name" value="CBFA_NFYB_domain"/>
</dbReference>
<dbReference type="AlphaFoldDB" id="A0A4U0V671"/>
<reference evidence="8 9" key="1">
    <citation type="submission" date="2017-03" db="EMBL/GenBank/DDBJ databases">
        <title>Genomes of endolithic fungi from Antarctica.</title>
        <authorList>
            <person name="Coleine C."/>
            <person name="Masonjones S."/>
            <person name="Stajich J.E."/>
        </authorList>
    </citation>
    <scope>NUCLEOTIDE SEQUENCE [LARGE SCALE GENOMIC DNA]</scope>
    <source>
        <strain evidence="8 9">CCFEE 5311</strain>
    </source>
</reference>
<comment type="subcellular location">
    <subcellularLocation>
        <location evidence="1">Nucleus</location>
    </subcellularLocation>
</comment>
<comment type="subunit">
    <text evidence="4">Forms the NCT transcriptional regulatory complex with nctA and mot1.</text>
</comment>
<evidence type="ECO:0000259" key="7">
    <source>
        <dbReference type="Pfam" id="PF00808"/>
    </source>
</evidence>
<accession>A0A4U0V671</accession>
<evidence type="ECO:0000256" key="1">
    <source>
        <dbReference type="ARBA" id="ARBA00004123"/>
    </source>
</evidence>
<name>A0A4U0V671_9PEZI</name>
<dbReference type="GO" id="GO:0017054">
    <property type="term" value="C:negative cofactor 2 complex"/>
    <property type="evidence" value="ECO:0007669"/>
    <property type="project" value="InterPro"/>
</dbReference>
<dbReference type="InterPro" id="IPR042225">
    <property type="entry name" value="Ncb2"/>
</dbReference>
<dbReference type="PANTHER" id="PTHR46138:SF1">
    <property type="entry name" value="PROTEIN DR1"/>
    <property type="match status" value="1"/>
</dbReference>
<dbReference type="GO" id="GO:0000122">
    <property type="term" value="P:negative regulation of transcription by RNA polymerase II"/>
    <property type="evidence" value="ECO:0007669"/>
    <property type="project" value="InterPro"/>
</dbReference>
<dbReference type="OrthoDB" id="601405at2759"/>
<comment type="function">
    <text evidence="3">Part of the NCT transcriptional regulatory complex that acts as a key regulator of ergosterol biosynthesis and the azole exporter cdr1B. The NCT complex binds the promoters of genes linked to azole susceptibility, and especially represses the expression of cdr1B transporter.</text>
</comment>
<dbReference type="GO" id="GO:0017025">
    <property type="term" value="F:TBP-class protein binding"/>
    <property type="evidence" value="ECO:0007669"/>
    <property type="project" value="TreeGrafter"/>
</dbReference>
<feature type="domain" description="Transcription factor CBF/NF-Y/archaeal histone" evidence="7">
    <location>
        <begin position="47"/>
        <end position="92"/>
    </location>
</feature>
<protein>
    <recommendedName>
        <fullName evidence="5">NCT transcriptional regulatory complex subunit B</fullName>
    </recommendedName>
    <alternativeName>
        <fullName evidence="6">Negative cofactor 2 B</fullName>
    </alternativeName>
</protein>
<evidence type="ECO:0000256" key="5">
    <source>
        <dbReference type="ARBA" id="ARBA00072420"/>
    </source>
</evidence>
<gene>
    <name evidence="8" type="ORF">B0A54_05601</name>
</gene>
<dbReference type="GO" id="GO:0016251">
    <property type="term" value="F:RNA polymerase II general transcription initiation factor activity"/>
    <property type="evidence" value="ECO:0007669"/>
    <property type="project" value="TreeGrafter"/>
</dbReference>
<evidence type="ECO:0000313" key="9">
    <source>
        <dbReference type="Proteomes" id="UP000310066"/>
    </source>
</evidence>
<evidence type="ECO:0000256" key="6">
    <source>
        <dbReference type="ARBA" id="ARBA00079659"/>
    </source>
</evidence>
<dbReference type="Gene3D" id="1.10.20.10">
    <property type="entry name" value="Histone, subunit A"/>
    <property type="match status" value="1"/>
</dbReference>
<proteinExistence type="predicted"/>
<dbReference type="Pfam" id="PF00808">
    <property type="entry name" value="CBFD_NFYB_HMF"/>
    <property type="match status" value="1"/>
</dbReference>
<dbReference type="InterPro" id="IPR009072">
    <property type="entry name" value="Histone-fold"/>
</dbReference>
<dbReference type="STRING" id="329885.A0A4U0V671"/>
<comment type="caution">
    <text evidence="8">The sequence shown here is derived from an EMBL/GenBank/DDBJ whole genome shotgun (WGS) entry which is preliminary data.</text>
</comment>
<dbReference type="EMBL" id="NAJP01000017">
    <property type="protein sequence ID" value="TKA43842.1"/>
    <property type="molecule type" value="Genomic_DNA"/>
</dbReference>
<evidence type="ECO:0000256" key="3">
    <source>
        <dbReference type="ARBA" id="ARBA00053814"/>
    </source>
</evidence>
<dbReference type="PANTHER" id="PTHR46138">
    <property type="entry name" value="PROTEIN DR1"/>
    <property type="match status" value="1"/>
</dbReference>
<dbReference type="GO" id="GO:0051123">
    <property type="term" value="P:RNA polymerase II preinitiation complex assembly"/>
    <property type="evidence" value="ECO:0007669"/>
    <property type="project" value="TreeGrafter"/>
</dbReference>
<evidence type="ECO:0000256" key="2">
    <source>
        <dbReference type="ARBA" id="ARBA00023242"/>
    </source>
</evidence>
<sequence>MSDKDFSGNDDLSLPKADKRDTATVQKIINEVLSSPSIQGENGATMTFAKETRDLLIECCVEFITMLSSEANEIAEKDAKKTIACEHITKALEELGFADYVPELVAVADQFKNSQVAQSRERKQTKIEQSGMSNEELIKAQEELFRSAGEKYNSVPS</sequence>
<keyword evidence="2" id="KW-0539">Nucleus</keyword>
<organism evidence="8 9">
    <name type="scientific">Friedmanniomyces endolithicus</name>
    <dbReference type="NCBI Taxonomy" id="329885"/>
    <lineage>
        <taxon>Eukaryota</taxon>
        <taxon>Fungi</taxon>
        <taxon>Dikarya</taxon>
        <taxon>Ascomycota</taxon>
        <taxon>Pezizomycotina</taxon>
        <taxon>Dothideomycetes</taxon>
        <taxon>Dothideomycetidae</taxon>
        <taxon>Mycosphaerellales</taxon>
        <taxon>Teratosphaeriaceae</taxon>
        <taxon>Friedmanniomyces</taxon>
    </lineage>
</organism>
<dbReference type="GO" id="GO:0046982">
    <property type="term" value="F:protein heterodimerization activity"/>
    <property type="evidence" value="ECO:0007669"/>
    <property type="project" value="InterPro"/>
</dbReference>
<evidence type="ECO:0000313" key="8">
    <source>
        <dbReference type="EMBL" id="TKA43842.1"/>
    </source>
</evidence>
<dbReference type="FunFam" id="1.10.20.10:FF:000019">
    <property type="entry name" value="Negative cofactor 2 beta"/>
    <property type="match status" value="1"/>
</dbReference>